<dbReference type="EMBL" id="JAIVGD010000026">
    <property type="protein sequence ID" value="KAH0741079.1"/>
    <property type="molecule type" value="Genomic_DNA"/>
</dbReference>
<evidence type="ECO:0000259" key="1">
    <source>
        <dbReference type="Pfam" id="PF14111"/>
    </source>
</evidence>
<organism evidence="2 3">
    <name type="scientific">Solanum tuberosum</name>
    <name type="common">Potato</name>
    <dbReference type="NCBI Taxonomy" id="4113"/>
    <lineage>
        <taxon>Eukaryota</taxon>
        <taxon>Viridiplantae</taxon>
        <taxon>Streptophyta</taxon>
        <taxon>Embryophyta</taxon>
        <taxon>Tracheophyta</taxon>
        <taxon>Spermatophyta</taxon>
        <taxon>Magnoliopsida</taxon>
        <taxon>eudicotyledons</taxon>
        <taxon>Gunneridae</taxon>
        <taxon>Pentapetalae</taxon>
        <taxon>asterids</taxon>
        <taxon>lamiids</taxon>
        <taxon>Solanales</taxon>
        <taxon>Solanaceae</taxon>
        <taxon>Solanoideae</taxon>
        <taxon>Solaneae</taxon>
        <taxon>Solanum</taxon>
    </lineage>
</organism>
<keyword evidence="3" id="KW-1185">Reference proteome</keyword>
<proteinExistence type="predicted"/>
<feature type="domain" description="DUF4283" evidence="1">
    <location>
        <begin position="11"/>
        <end position="50"/>
    </location>
</feature>
<sequence>MEKIGVYDTYNIFLDFTNEEDSNSIWYKRVIEFEGQQIWLQKWTPDFKPEKDLPIAPIWVLLPNLPFHLHTWAYIKQIVSNVGTPLEMN</sequence>
<evidence type="ECO:0000313" key="3">
    <source>
        <dbReference type="Proteomes" id="UP000826656"/>
    </source>
</evidence>
<dbReference type="PANTHER" id="PTHR31286">
    <property type="entry name" value="GLYCINE-RICH CELL WALL STRUCTURAL PROTEIN 1.8-LIKE"/>
    <property type="match status" value="1"/>
</dbReference>
<reference evidence="2 3" key="1">
    <citation type="journal article" date="2021" name="bioRxiv">
        <title>Chromosome-scale and haplotype-resolved genome assembly of a tetraploid potato cultivar.</title>
        <authorList>
            <person name="Sun H."/>
            <person name="Jiao W.-B."/>
            <person name="Krause K."/>
            <person name="Campoy J.A."/>
            <person name="Goel M."/>
            <person name="Folz-Donahue K."/>
            <person name="Kukat C."/>
            <person name="Huettel B."/>
            <person name="Schneeberger K."/>
        </authorList>
    </citation>
    <scope>NUCLEOTIDE SEQUENCE [LARGE SCALE GENOMIC DNA]</scope>
    <source>
        <strain evidence="2">SolTubOtavaFocal</strain>
        <tissue evidence="2">Leaves</tissue>
    </source>
</reference>
<protein>
    <recommendedName>
        <fullName evidence="1">DUF4283 domain-containing protein</fullName>
    </recommendedName>
</protein>
<dbReference type="PANTHER" id="PTHR31286:SF164">
    <property type="entry name" value="ZINC FINGER, CCHC-TYPE"/>
    <property type="match status" value="1"/>
</dbReference>
<gene>
    <name evidence="2" type="ORF">KY290_034122</name>
</gene>
<evidence type="ECO:0000313" key="2">
    <source>
        <dbReference type="EMBL" id="KAH0741079.1"/>
    </source>
</evidence>
<accession>A0ABQ7U4A1</accession>
<name>A0ABQ7U4A1_SOLTU</name>
<dbReference type="Proteomes" id="UP000826656">
    <property type="component" value="Unassembled WGS sequence"/>
</dbReference>
<dbReference type="InterPro" id="IPR025558">
    <property type="entry name" value="DUF4283"/>
</dbReference>
<dbReference type="Pfam" id="PF14111">
    <property type="entry name" value="DUF4283"/>
    <property type="match status" value="1"/>
</dbReference>
<dbReference type="InterPro" id="IPR040256">
    <property type="entry name" value="At4g02000-like"/>
</dbReference>
<comment type="caution">
    <text evidence="2">The sequence shown here is derived from an EMBL/GenBank/DDBJ whole genome shotgun (WGS) entry which is preliminary data.</text>
</comment>